<dbReference type="Gene3D" id="3.40.1000.70">
    <property type="entry name" value="PknH-like extracellular domain"/>
    <property type="match status" value="1"/>
</dbReference>
<name>A0A1W9ZMY8_MYCAN</name>
<gene>
    <name evidence="4" type="ORF">BST12_18340</name>
</gene>
<dbReference type="AlphaFoldDB" id="A0A1W9ZMY8"/>
<dbReference type="Proteomes" id="UP000192284">
    <property type="component" value="Unassembled WGS sequence"/>
</dbReference>
<dbReference type="RefSeq" id="WP_083114541.1">
    <property type="nucleotide sequence ID" value="NZ_JACKTS010000023.1"/>
</dbReference>
<dbReference type="EMBL" id="MVHE01000033">
    <property type="protein sequence ID" value="ORA18993.1"/>
    <property type="molecule type" value="Genomic_DNA"/>
</dbReference>
<dbReference type="PROSITE" id="PS51257">
    <property type="entry name" value="PROKAR_LIPOPROTEIN"/>
    <property type="match status" value="1"/>
</dbReference>
<evidence type="ECO:0000259" key="3">
    <source>
        <dbReference type="Pfam" id="PF14032"/>
    </source>
</evidence>
<protein>
    <recommendedName>
        <fullName evidence="3">PknH-like extracellular domain-containing protein</fullName>
    </recommendedName>
</protein>
<reference evidence="4 5" key="1">
    <citation type="submission" date="2017-02" db="EMBL/GenBank/DDBJ databases">
        <title>The new phylogeny of genus Mycobacterium.</title>
        <authorList>
            <person name="Tortoli E."/>
            <person name="Trovato A."/>
            <person name="Cirillo D.M."/>
        </authorList>
    </citation>
    <scope>NUCLEOTIDE SEQUENCE [LARGE SCALE GENOMIC DNA]</scope>
    <source>
        <strain evidence="4 5">DSM 45057</strain>
    </source>
</reference>
<evidence type="ECO:0000256" key="1">
    <source>
        <dbReference type="SAM" id="MobiDB-lite"/>
    </source>
</evidence>
<evidence type="ECO:0000313" key="5">
    <source>
        <dbReference type="Proteomes" id="UP000192284"/>
    </source>
</evidence>
<feature type="domain" description="PknH-like extracellular" evidence="3">
    <location>
        <begin position="43"/>
        <end position="245"/>
    </location>
</feature>
<keyword evidence="2" id="KW-0732">Signal</keyword>
<evidence type="ECO:0000313" key="4">
    <source>
        <dbReference type="EMBL" id="ORA18993.1"/>
    </source>
</evidence>
<feature type="region of interest" description="Disordered" evidence="1">
    <location>
        <begin position="23"/>
        <end position="42"/>
    </location>
</feature>
<dbReference type="Pfam" id="PF14032">
    <property type="entry name" value="PknH_C"/>
    <property type="match status" value="1"/>
</dbReference>
<feature type="chain" id="PRO_5039312211" description="PknH-like extracellular domain-containing protein" evidence="2">
    <location>
        <begin position="19"/>
        <end position="249"/>
    </location>
</feature>
<dbReference type="InterPro" id="IPR038232">
    <property type="entry name" value="PknH-like_Extracell_sf"/>
</dbReference>
<organism evidence="4 5">
    <name type="scientific">Mycobacterium angelicum</name>
    <dbReference type="NCBI Taxonomy" id="470074"/>
    <lineage>
        <taxon>Bacteria</taxon>
        <taxon>Bacillati</taxon>
        <taxon>Actinomycetota</taxon>
        <taxon>Actinomycetes</taxon>
        <taxon>Mycobacteriales</taxon>
        <taxon>Mycobacteriaceae</taxon>
        <taxon>Mycobacterium</taxon>
    </lineage>
</organism>
<accession>A0A1W9ZMY8</accession>
<dbReference type="InterPro" id="IPR026954">
    <property type="entry name" value="PknH-like_Extracell"/>
</dbReference>
<comment type="caution">
    <text evidence="4">The sequence shown here is derived from an EMBL/GenBank/DDBJ whole genome shotgun (WGS) entry which is preliminary data.</text>
</comment>
<feature type="compositionally biased region" description="Low complexity" evidence="1">
    <location>
        <begin position="30"/>
        <end position="39"/>
    </location>
</feature>
<dbReference type="OrthoDB" id="4761399at2"/>
<proteinExistence type="predicted"/>
<evidence type="ECO:0000256" key="2">
    <source>
        <dbReference type="SAM" id="SignalP"/>
    </source>
</evidence>
<keyword evidence="5" id="KW-1185">Reference proteome</keyword>
<feature type="signal peptide" evidence="2">
    <location>
        <begin position="1"/>
        <end position="18"/>
    </location>
</feature>
<sequence>MRQLAAAVAVAAAGVLVAACGGDDQGSPASSTTTTTTSSKPPVAQAALDGLLLTPAEVDSAMGITGMSTKDKIETMPDDSNKQWPQGWKWPAECLFAYGSAEAPVYAGSGFTAVRGHEDVATGTAPSGEMDPDVAQALVLFPSANEANAFFTTSSQRWPACANRSFTTPGDADSPEAVWQVGALSTANNTLSIPVSVTMTKGTVSFKGTCQRVLTVRNNIAIDLTACGKDPGDAGVKIANQIAAKVDKQ</sequence>